<feature type="compositionally biased region" description="Basic and acidic residues" evidence="1">
    <location>
        <begin position="478"/>
        <end position="489"/>
    </location>
</feature>
<gene>
    <name evidence="2" type="ORF">Acr_23g0017280</name>
</gene>
<proteinExistence type="predicted"/>
<dbReference type="PANTHER" id="PTHR12299:SF62">
    <property type="entry name" value="ASPARTATE, GLYCINE, LYSINE AND SERINE-RICH PROTEIN-LIKE"/>
    <property type="match status" value="1"/>
</dbReference>
<feature type="compositionally biased region" description="Polar residues" evidence="1">
    <location>
        <begin position="77"/>
        <end position="88"/>
    </location>
</feature>
<evidence type="ECO:0000256" key="1">
    <source>
        <dbReference type="SAM" id="MobiDB-lite"/>
    </source>
</evidence>
<dbReference type="Proteomes" id="UP000585474">
    <property type="component" value="Unassembled WGS sequence"/>
</dbReference>
<feature type="region of interest" description="Disordered" evidence="1">
    <location>
        <begin position="34"/>
        <end position="60"/>
    </location>
</feature>
<organism evidence="2 3">
    <name type="scientific">Actinidia rufa</name>
    <dbReference type="NCBI Taxonomy" id="165716"/>
    <lineage>
        <taxon>Eukaryota</taxon>
        <taxon>Viridiplantae</taxon>
        <taxon>Streptophyta</taxon>
        <taxon>Embryophyta</taxon>
        <taxon>Tracheophyta</taxon>
        <taxon>Spermatophyta</taxon>
        <taxon>Magnoliopsida</taxon>
        <taxon>eudicotyledons</taxon>
        <taxon>Gunneridae</taxon>
        <taxon>Pentapetalae</taxon>
        <taxon>asterids</taxon>
        <taxon>Ericales</taxon>
        <taxon>Actinidiaceae</taxon>
        <taxon>Actinidia</taxon>
    </lineage>
</organism>
<feature type="region of interest" description="Disordered" evidence="1">
    <location>
        <begin position="350"/>
        <end position="371"/>
    </location>
</feature>
<feature type="region of interest" description="Disordered" evidence="1">
    <location>
        <begin position="261"/>
        <end position="308"/>
    </location>
</feature>
<name>A0A7J0GRE1_9ERIC</name>
<evidence type="ECO:0008006" key="4">
    <source>
        <dbReference type="Google" id="ProtNLM"/>
    </source>
</evidence>
<dbReference type="AlphaFoldDB" id="A0A7J0GRE1"/>
<feature type="compositionally biased region" description="Polar residues" evidence="1">
    <location>
        <begin position="452"/>
        <end position="462"/>
    </location>
</feature>
<feature type="region of interest" description="Disordered" evidence="1">
    <location>
        <begin position="387"/>
        <end position="489"/>
    </location>
</feature>
<feature type="compositionally biased region" description="Gly residues" evidence="1">
    <location>
        <begin position="391"/>
        <end position="402"/>
    </location>
</feature>
<reference evidence="2 3" key="1">
    <citation type="submission" date="2019-07" db="EMBL/GenBank/DDBJ databases">
        <title>De Novo Assembly of kiwifruit Actinidia rufa.</title>
        <authorList>
            <person name="Sugita-Konishi S."/>
            <person name="Sato K."/>
            <person name="Mori E."/>
            <person name="Abe Y."/>
            <person name="Kisaki G."/>
            <person name="Hamano K."/>
            <person name="Suezawa K."/>
            <person name="Otani M."/>
            <person name="Fukuda T."/>
            <person name="Manabe T."/>
            <person name="Gomi K."/>
            <person name="Tabuchi M."/>
            <person name="Akimitsu K."/>
            <person name="Kataoka I."/>
        </authorList>
    </citation>
    <scope>NUCLEOTIDE SEQUENCE [LARGE SCALE GENOMIC DNA]</scope>
    <source>
        <strain evidence="3">cv. Fuchu</strain>
    </source>
</reference>
<accession>A0A7J0GRE1</accession>
<dbReference type="InterPro" id="IPR039764">
    <property type="entry name" value="HABP4/SERBP1-like"/>
</dbReference>
<evidence type="ECO:0000313" key="3">
    <source>
        <dbReference type="Proteomes" id="UP000585474"/>
    </source>
</evidence>
<protein>
    <recommendedName>
        <fullName evidence="4">Hyaluronan</fullName>
    </recommendedName>
</protein>
<feature type="compositionally biased region" description="Low complexity" evidence="1">
    <location>
        <begin position="34"/>
        <end position="44"/>
    </location>
</feature>
<feature type="region of interest" description="Disordered" evidence="1">
    <location>
        <begin position="170"/>
        <end position="222"/>
    </location>
</feature>
<feature type="compositionally biased region" description="Basic and acidic residues" evidence="1">
    <location>
        <begin position="426"/>
        <end position="441"/>
    </location>
</feature>
<feature type="compositionally biased region" description="Polar residues" evidence="1">
    <location>
        <begin position="104"/>
        <end position="119"/>
    </location>
</feature>
<evidence type="ECO:0000313" key="2">
    <source>
        <dbReference type="EMBL" id="GFZ13343.1"/>
    </source>
</evidence>
<dbReference type="GO" id="GO:0005634">
    <property type="term" value="C:nucleus"/>
    <property type="evidence" value="ECO:0007669"/>
    <property type="project" value="TreeGrafter"/>
</dbReference>
<dbReference type="OrthoDB" id="784393at2759"/>
<feature type="region of interest" description="Disordered" evidence="1">
    <location>
        <begin position="77"/>
        <end position="156"/>
    </location>
</feature>
<keyword evidence="3" id="KW-1185">Reference proteome</keyword>
<dbReference type="GO" id="GO:0003723">
    <property type="term" value="F:RNA binding"/>
    <property type="evidence" value="ECO:0007669"/>
    <property type="project" value="InterPro"/>
</dbReference>
<dbReference type="GO" id="GO:0005737">
    <property type="term" value="C:cytoplasm"/>
    <property type="evidence" value="ECO:0007669"/>
    <property type="project" value="TreeGrafter"/>
</dbReference>
<dbReference type="EMBL" id="BJWL01000023">
    <property type="protein sequence ID" value="GFZ13343.1"/>
    <property type="molecule type" value="Genomic_DNA"/>
</dbReference>
<comment type="caution">
    <text evidence="2">The sequence shown here is derived from an EMBL/GenBank/DDBJ whole genome shotgun (WGS) entry which is preliminary data.</text>
</comment>
<feature type="compositionally biased region" description="Basic and acidic residues" evidence="1">
    <location>
        <begin position="262"/>
        <end position="308"/>
    </location>
</feature>
<sequence>MVGEENAFALLGDDEEAEDVSTFLARVAKKAEASLKSSSHAGSVRGTGGPGRGPWWSSQNDLQQFDKGRAYGYQRNNRATNGYQSNNGGTDGYQRYNGGANGYRRNSGSANGYQNNNGTFAGYQRNYSRGTGRNKDGGGRGRGRGQGRALNGDSGFENESQFVESNQKFENQVQRGGGYDGWENVNKGRASRDEKQLRNGNSNYGSERRGHGGGGGYRARGGRVFGVRDERNHESGEVMNGSGANNALSGNASGNIAATTEVSKDAAEDEATKEVGRKAQEEWEKEREAWEARRKAREEEEKEEEKKLTLKQYQQQLLEKRKALEALKPEERKVDVDTDFESMQLVGRKKEDSLLIKQDSEKDKFKKKDDKVRKQSVSITEFLKPAEGYNRRGGGGRGGDVYGRGSSFRQAADPANGNARKGKFQKPVEGEKNVDHFERRGGQGGYRRGTSAEPSTGVSQRNGYVKGKHVPAIQDARQFPDLEAAVKKN</sequence>
<dbReference type="PANTHER" id="PTHR12299">
    <property type="entry name" value="HYALURONIC ACID-BINDING PROTEIN 4"/>
    <property type="match status" value="1"/>
</dbReference>